<keyword evidence="2" id="KW-1185">Reference proteome</keyword>
<evidence type="ECO:0000313" key="1">
    <source>
        <dbReference type="EMBL" id="KQK93200.1"/>
    </source>
</evidence>
<evidence type="ECO:0000313" key="2">
    <source>
        <dbReference type="Proteomes" id="UP000051836"/>
    </source>
</evidence>
<dbReference type="STRING" id="12930.A0A0Q3NFJ9"/>
<dbReference type="SUPFAM" id="SSF56672">
    <property type="entry name" value="DNA/RNA polymerases"/>
    <property type="match status" value="1"/>
</dbReference>
<dbReference type="InterPro" id="IPR051320">
    <property type="entry name" value="Viral_Replic_Matur_Polypro"/>
</dbReference>
<proteinExistence type="predicted"/>
<dbReference type="AlphaFoldDB" id="A0A0Q3NFJ9"/>
<dbReference type="InterPro" id="IPR043128">
    <property type="entry name" value="Rev_trsase/Diguanyl_cyclase"/>
</dbReference>
<gene>
    <name evidence="1" type="ORF">AAES_34690</name>
</gene>
<dbReference type="Proteomes" id="UP000051836">
    <property type="component" value="Unassembled WGS sequence"/>
</dbReference>
<comment type="caution">
    <text evidence="1">The sequence shown here is derived from an EMBL/GenBank/DDBJ whole genome shotgun (WGS) entry which is preliminary data.</text>
</comment>
<protein>
    <recommendedName>
        <fullName evidence="3">Reverse transcriptase/retrotransposon-derived protein RNase H-like domain-containing protein</fullName>
    </recommendedName>
</protein>
<reference evidence="1 2" key="1">
    <citation type="submission" date="2015-10" db="EMBL/GenBank/DDBJ databases">
        <authorList>
            <person name="Gilbert D.G."/>
        </authorList>
    </citation>
    <scope>NUCLEOTIDE SEQUENCE [LARGE SCALE GENOMIC DNA]</scope>
    <source>
        <strain evidence="1">FVVF132</strain>
    </source>
</reference>
<organism evidence="1 2">
    <name type="scientific">Amazona aestiva</name>
    <name type="common">Blue-fronted Amazon parrot</name>
    <dbReference type="NCBI Taxonomy" id="12930"/>
    <lineage>
        <taxon>Eukaryota</taxon>
        <taxon>Metazoa</taxon>
        <taxon>Chordata</taxon>
        <taxon>Craniata</taxon>
        <taxon>Vertebrata</taxon>
        <taxon>Euteleostomi</taxon>
        <taxon>Archelosauria</taxon>
        <taxon>Archosauria</taxon>
        <taxon>Dinosauria</taxon>
        <taxon>Saurischia</taxon>
        <taxon>Theropoda</taxon>
        <taxon>Coelurosauria</taxon>
        <taxon>Aves</taxon>
        <taxon>Neognathae</taxon>
        <taxon>Neoaves</taxon>
        <taxon>Telluraves</taxon>
        <taxon>Australaves</taxon>
        <taxon>Psittaciformes</taxon>
        <taxon>Psittacidae</taxon>
        <taxon>Amazona</taxon>
    </lineage>
</organism>
<dbReference type="InterPro" id="IPR043502">
    <property type="entry name" value="DNA/RNA_pol_sf"/>
</dbReference>
<dbReference type="EMBL" id="LMAW01000664">
    <property type="protein sequence ID" value="KQK93200.1"/>
    <property type="molecule type" value="Genomic_DNA"/>
</dbReference>
<evidence type="ECO:0008006" key="3">
    <source>
        <dbReference type="Google" id="ProtNLM"/>
    </source>
</evidence>
<dbReference type="PANTHER" id="PTHR33064">
    <property type="entry name" value="POL PROTEIN"/>
    <property type="match status" value="1"/>
</dbReference>
<name>A0A0Q3NFJ9_AMAAE</name>
<sequence length="166" mass="19164">MTDLIRGIQFLRIKWQDGHRQIPIDVINKITPMSPPTNKKETQAFWGVVGFCRMHILNYIVIVSPLYHVTRKKNDFKWGPEQQQAFEQIKREIARAVALRPVRTRPDVENVPYAAAGENGPTWSLWQKAPGKTRGQLLVFWNRGYRGSEASYTPTEKKILAAYEEA</sequence>
<dbReference type="PANTHER" id="PTHR33064:SF29">
    <property type="entry name" value="PEPTIDASE A2 DOMAIN-CONTAINING PROTEIN-RELATED"/>
    <property type="match status" value="1"/>
</dbReference>
<accession>A0A0Q3NFJ9</accession>
<dbReference type="OrthoDB" id="9950135at2759"/>
<dbReference type="Gene3D" id="3.30.70.270">
    <property type="match status" value="1"/>
</dbReference>
<dbReference type="FunFam" id="3.30.70.270:FF:000020">
    <property type="entry name" value="Transposon Tf2-6 polyprotein-like Protein"/>
    <property type="match status" value="1"/>
</dbReference>